<dbReference type="Pfam" id="PF13193">
    <property type="entry name" value="AMP-binding_C"/>
    <property type="match status" value="1"/>
</dbReference>
<organism evidence="8 9">
    <name type="scientific">Phenylobacterium kunshanense</name>
    <dbReference type="NCBI Taxonomy" id="1445034"/>
    <lineage>
        <taxon>Bacteria</taxon>
        <taxon>Pseudomonadati</taxon>
        <taxon>Pseudomonadota</taxon>
        <taxon>Alphaproteobacteria</taxon>
        <taxon>Caulobacterales</taxon>
        <taxon>Caulobacteraceae</taxon>
        <taxon>Phenylobacterium</taxon>
    </lineage>
</organism>
<feature type="domain" description="AMP-dependent synthetase/ligase" evidence="6">
    <location>
        <begin position="16"/>
        <end position="374"/>
    </location>
</feature>
<gene>
    <name evidence="8" type="ORF">DJ019_03810</name>
</gene>
<dbReference type="NCBIfam" id="NF004837">
    <property type="entry name" value="PRK06187.1"/>
    <property type="match status" value="1"/>
</dbReference>
<dbReference type="InterPro" id="IPR045851">
    <property type="entry name" value="AMP-bd_C_sf"/>
</dbReference>
<dbReference type="InterPro" id="IPR000873">
    <property type="entry name" value="AMP-dep_synth/lig_dom"/>
</dbReference>
<dbReference type="EMBL" id="QFYS01000001">
    <property type="protein sequence ID" value="RAK69140.1"/>
    <property type="molecule type" value="Genomic_DNA"/>
</dbReference>
<dbReference type="InterPro" id="IPR042099">
    <property type="entry name" value="ANL_N_sf"/>
</dbReference>
<evidence type="ECO:0000256" key="4">
    <source>
        <dbReference type="ARBA" id="ARBA00066616"/>
    </source>
</evidence>
<dbReference type="SUPFAM" id="SSF56801">
    <property type="entry name" value="Acetyl-CoA synthetase-like"/>
    <property type="match status" value="1"/>
</dbReference>
<evidence type="ECO:0000256" key="3">
    <source>
        <dbReference type="ARBA" id="ARBA00051915"/>
    </source>
</evidence>
<proteinExistence type="inferred from homology"/>
<dbReference type="Proteomes" id="UP000249524">
    <property type="component" value="Unassembled WGS sequence"/>
</dbReference>
<dbReference type="FunFam" id="3.30.300.30:FF:000008">
    <property type="entry name" value="2,3-dihydroxybenzoate-AMP ligase"/>
    <property type="match status" value="1"/>
</dbReference>
<comment type="catalytic activity">
    <reaction evidence="3">
        <text>3-(methylsulfanyl)propanoate + ATP + CoA = 3-(methylsulfanyl)propanoyl-CoA + AMP + diphosphate</text>
        <dbReference type="Rhea" id="RHEA:43052"/>
        <dbReference type="ChEBI" id="CHEBI:30616"/>
        <dbReference type="ChEBI" id="CHEBI:33019"/>
        <dbReference type="ChEBI" id="CHEBI:49016"/>
        <dbReference type="ChEBI" id="CHEBI:57287"/>
        <dbReference type="ChEBI" id="CHEBI:82815"/>
        <dbReference type="ChEBI" id="CHEBI:456215"/>
        <dbReference type="EC" id="6.2.1.44"/>
    </reaction>
    <physiologicalReaction direction="left-to-right" evidence="3">
        <dbReference type="Rhea" id="RHEA:43053"/>
    </physiologicalReaction>
</comment>
<dbReference type="PANTHER" id="PTHR43767:SF1">
    <property type="entry name" value="NONRIBOSOMAL PEPTIDE SYNTHASE PES1 (EUROFUNG)-RELATED"/>
    <property type="match status" value="1"/>
</dbReference>
<keyword evidence="2 8" id="KW-0436">Ligase</keyword>
<evidence type="ECO:0000256" key="5">
    <source>
        <dbReference type="ARBA" id="ARBA00067668"/>
    </source>
</evidence>
<dbReference type="Pfam" id="PF00501">
    <property type="entry name" value="AMP-binding"/>
    <property type="match status" value="1"/>
</dbReference>
<dbReference type="InterPro" id="IPR025110">
    <property type="entry name" value="AMP-bd_C"/>
</dbReference>
<reference evidence="8 9" key="1">
    <citation type="submission" date="2018-05" db="EMBL/GenBank/DDBJ databases">
        <authorList>
            <person name="Lanie J.A."/>
            <person name="Ng W.-L."/>
            <person name="Kazmierczak K.M."/>
            <person name="Andrzejewski T.M."/>
            <person name="Davidsen T.M."/>
            <person name="Wayne K.J."/>
            <person name="Tettelin H."/>
            <person name="Glass J.I."/>
            <person name="Rusch D."/>
            <person name="Podicherti R."/>
            <person name="Tsui H.-C.T."/>
            <person name="Winkler M.E."/>
        </authorList>
    </citation>
    <scope>NUCLEOTIDE SEQUENCE [LARGE SCALE GENOMIC DNA]</scope>
    <source>
        <strain evidence="8 9">BUT-10</strain>
    </source>
</reference>
<protein>
    <recommendedName>
        <fullName evidence="5">3-methylmercaptopropionyl-CoA ligase</fullName>
        <ecNumber evidence="4">6.2.1.44</ecNumber>
    </recommendedName>
</protein>
<comment type="caution">
    <text evidence="8">The sequence shown here is derived from an EMBL/GenBank/DDBJ whole genome shotgun (WGS) entry which is preliminary data.</text>
</comment>
<dbReference type="Gene3D" id="3.30.300.30">
    <property type="match status" value="1"/>
</dbReference>
<evidence type="ECO:0000256" key="2">
    <source>
        <dbReference type="ARBA" id="ARBA00022598"/>
    </source>
</evidence>
<dbReference type="PANTHER" id="PTHR43767">
    <property type="entry name" value="LONG-CHAIN-FATTY-ACID--COA LIGASE"/>
    <property type="match status" value="1"/>
</dbReference>
<dbReference type="OrthoDB" id="9803968at2"/>
<evidence type="ECO:0000259" key="6">
    <source>
        <dbReference type="Pfam" id="PF00501"/>
    </source>
</evidence>
<accession>A0A328BPB2</accession>
<dbReference type="InterPro" id="IPR050237">
    <property type="entry name" value="ATP-dep_AMP-bd_enzyme"/>
</dbReference>
<feature type="domain" description="AMP-binding enzyme C-terminal" evidence="7">
    <location>
        <begin position="425"/>
        <end position="500"/>
    </location>
</feature>
<name>A0A328BPB2_9CAUL</name>
<dbReference type="AlphaFoldDB" id="A0A328BPB2"/>
<dbReference type="RefSeq" id="WP_111274631.1">
    <property type="nucleotide sequence ID" value="NZ_QFYS01000001.1"/>
</dbReference>
<comment type="similarity">
    <text evidence="1">Belongs to the ATP-dependent AMP-binding enzyme family.</text>
</comment>
<dbReference type="EC" id="6.2.1.44" evidence="4"/>
<evidence type="ECO:0000313" key="8">
    <source>
        <dbReference type="EMBL" id="RAK69140.1"/>
    </source>
</evidence>
<keyword evidence="9" id="KW-1185">Reference proteome</keyword>
<dbReference type="GO" id="GO:0016878">
    <property type="term" value="F:acid-thiol ligase activity"/>
    <property type="evidence" value="ECO:0007669"/>
    <property type="project" value="UniProtKB-ARBA"/>
</dbReference>
<evidence type="ECO:0000259" key="7">
    <source>
        <dbReference type="Pfam" id="PF13193"/>
    </source>
</evidence>
<dbReference type="CDD" id="cd17631">
    <property type="entry name" value="FACL_FadD13-like"/>
    <property type="match status" value="1"/>
</dbReference>
<evidence type="ECO:0000313" key="9">
    <source>
        <dbReference type="Proteomes" id="UP000249524"/>
    </source>
</evidence>
<dbReference type="Gene3D" id="3.40.50.12780">
    <property type="entry name" value="N-terminal domain of ligase-like"/>
    <property type="match status" value="1"/>
</dbReference>
<evidence type="ECO:0000256" key="1">
    <source>
        <dbReference type="ARBA" id="ARBA00006432"/>
    </source>
</evidence>
<sequence length="519" mass="55859">MTEDPIRLLIDIARAHGRTRGDRVAVSFEGRDLTYAELDRRSDQVAGFLQAMGVKPGDRVAWLGRPSEAWYEIFFGVAKARACLAPINARLAVPEIAFIVKDSGASVFFVSPEFFAAAEPVVQHIHHPMRVIAVGGEHPSFESYAALRDTAPAPTLVEPQAEDDVLQLYTSGTTGLPKGVRLTNANYSAFLQLRHLVEGFSYDADDTVLILMPLFHVAGTNISFAGLASGGRLVLQAEFAPATVLQAFGAERINHVFLAPVMINALLQTPGVEDADFSSLKTVSYGASPISEAVLAKATQTFGCGFIQFYGMTETTGAGTTLAPADHRGELLRSCGRPWPTLETRIADEAGNTLPAGEIGEIEIRGPIVMAGYWNRPDATAETIRPDGWLRTGDAGYMDEGGFFFVHDRVKDMIVSGGENVYPAEVENAILGCPGVADAAVIGVPDDKWGEAVKAIVVPAAGASPDPAAIIAWARQRIAAYKAPKSVDFIDALPRNPSGKVLRRELRKPYWEGRDRKVG</sequence>